<comment type="caution">
    <text evidence="1">The sequence shown here is derived from an EMBL/GenBank/DDBJ whole genome shotgun (WGS) entry which is preliminary data.</text>
</comment>
<dbReference type="InterPro" id="IPR050900">
    <property type="entry name" value="Transposase_IS3/IS150/IS904"/>
</dbReference>
<dbReference type="AlphaFoldDB" id="X0UD60"/>
<feature type="non-terminal residue" evidence="1">
    <location>
        <position position="48"/>
    </location>
</feature>
<dbReference type="InterPro" id="IPR036397">
    <property type="entry name" value="RNaseH_sf"/>
</dbReference>
<gene>
    <name evidence="1" type="ORF">S01H1_34444</name>
</gene>
<dbReference type="EMBL" id="BARS01021448">
    <property type="protein sequence ID" value="GAG03719.1"/>
    <property type="molecule type" value="Genomic_DNA"/>
</dbReference>
<organism evidence="1">
    <name type="scientific">marine sediment metagenome</name>
    <dbReference type="NCBI Taxonomy" id="412755"/>
    <lineage>
        <taxon>unclassified sequences</taxon>
        <taxon>metagenomes</taxon>
        <taxon>ecological metagenomes</taxon>
    </lineage>
</organism>
<name>X0UD60_9ZZZZ</name>
<sequence length="48" mass="5775">MNRKFDVKQKNKVWAGDITYIPTKEGYEYLMAYLDLFSRKVVKGEFRP</sequence>
<dbReference type="InterPro" id="IPR012337">
    <property type="entry name" value="RNaseH-like_sf"/>
</dbReference>
<accession>X0UD60</accession>
<dbReference type="Gene3D" id="3.30.420.10">
    <property type="entry name" value="Ribonuclease H-like superfamily/Ribonuclease H"/>
    <property type="match status" value="1"/>
</dbReference>
<reference evidence="1" key="1">
    <citation type="journal article" date="2014" name="Front. Microbiol.">
        <title>High frequency of phylogenetically diverse reductive dehalogenase-homologous genes in deep subseafloor sedimentary metagenomes.</title>
        <authorList>
            <person name="Kawai M."/>
            <person name="Futagami T."/>
            <person name="Toyoda A."/>
            <person name="Takaki Y."/>
            <person name="Nishi S."/>
            <person name="Hori S."/>
            <person name="Arai W."/>
            <person name="Tsubouchi T."/>
            <person name="Morono Y."/>
            <person name="Uchiyama I."/>
            <person name="Ito T."/>
            <person name="Fujiyama A."/>
            <person name="Inagaki F."/>
            <person name="Takami H."/>
        </authorList>
    </citation>
    <scope>NUCLEOTIDE SEQUENCE</scope>
    <source>
        <strain evidence="1">Expedition CK06-06</strain>
    </source>
</reference>
<protein>
    <recommendedName>
        <fullName evidence="2">Integrase catalytic domain-containing protein</fullName>
    </recommendedName>
</protein>
<dbReference type="GO" id="GO:0003676">
    <property type="term" value="F:nucleic acid binding"/>
    <property type="evidence" value="ECO:0007669"/>
    <property type="project" value="InterPro"/>
</dbReference>
<dbReference type="SUPFAM" id="SSF53098">
    <property type="entry name" value="Ribonuclease H-like"/>
    <property type="match status" value="1"/>
</dbReference>
<evidence type="ECO:0000313" key="1">
    <source>
        <dbReference type="EMBL" id="GAG03719.1"/>
    </source>
</evidence>
<evidence type="ECO:0008006" key="2">
    <source>
        <dbReference type="Google" id="ProtNLM"/>
    </source>
</evidence>
<proteinExistence type="predicted"/>
<dbReference type="PANTHER" id="PTHR46889">
    <property type="entry name" value="TRANSPOSASE INSF FOR INSERTION SEQUENCE IS3B-RELATED"/>
    <property type="match status" value="1"/>
</dbReference>